<accession>A0A382SM47</accession>
<protein>
    <submittedName>
        <fullName evidence="1">Uncharacterized protein</fullName>
    </submittedName>
</protein>
<gene>
    <name evidence="1" type="ORF">METZ01_LOCUS363141</name>
</gene>
<organism evidence="1">
    <name type="scientific">marine metagenome</name>
    <dbReference type="NCBI Taxonomy" id="408172"/>
    <lineage>
        <taxon>unclassified sequences</taxon>
        <taxon>metagenomes</taxon>
        <taxon>ecological metagenomes</taxon>
    </lineage>
</organism>
<evidence type="ECO:0000313" key="1">
    <source>
        <dbReference type="EMBL" id="SVD10287.1"/>
    </source>
</evidence>
<sequence>AAASMTRYVRDKWELIPPNPEEFDRLFEVALKTAALDGGKSDGLAKLGQVQQEGREMLARKQLQNSSERTEYARGRTEAPAKSKASIATGGFLSGFNAETSVINSSAIVDELAAGTALRRSSNQSALLGNEINDSRRDGQAWANAGKEAEAKTDYFYARAGQRGAARQFFRQLEATEEWAENNYYHVPKEQRNGSLVQVNAFWRDYAAAAPGKPFFSGNIVYATRNFTEMLLALAVLDLPFEAKEHEIKTEGRKFRLEAATPLVAFHEELLETEAPKGPRDILLSQRFYRLDSRYRYENGERVDNFVDEE</sequence>
<dbReference type="AlphaFoldDB" id="A0A382SM47"/>
<feature type="non-terminal residue" evidence="1">
    <location>
        <position position="310"/>
    </location>
</feature>
<feature type="non-terminal residue" evidence="1">
    <location>
        <position position="1"/>
    </location>
</feature>
<dbReference type="EMBL" id="UINC01129714">
    <property type="protein sequence ID" value="SVD10287.1"/>
    <property type="molecule type" value="Genomic_DNA"/>
</dbReference>
<proteinExistence type="predicted"/>
<name>A0A382SM47_9ZZZZ</name>
<reference evidence="1" key="1">
    <citation type="submission" date="2018-05" db="EMBL/GenBank/DDBJ databases">
        <authorList>
            <person name="Lanie J.A."/>
            <person name="Ng W.-L."/>
            <person name="Kazmierczak K.M."/>
            <person name="Andrzejewski T.M."/>
            <person name="Davidsen T.M."/>
            <person name="Wayne K.J."/>
            <person name="Tettelin H."/>
            <person name="Glass J.I."/>
            <person name="Rusch D."/>
            <person name="Podicherti R."/>
            <person name="Tsui H.-C.T."/>
            <person name="Winkler M.E."/>
        </authorList>
    </citation>
    <scope>NUCLEOTIDE SEQUENCE</scope>
</reference>